<organism evidence="2">
    <name type="scientific">Amphora coffeiformis</name>
    <dbReference type="NCBI Taxonomy" id="265554"/>
    <lineage>
        <taxon>Eukaryota</taxon>
        <taxon>Sar</taxon>
        <taxon>Stramenopiles</taxon>
        <taxon>Ochrophyta</taxon>
        <taxon>Bacillariophyta</taxon>
        <taxon>Bacillariophyceae</taxon>
        <taxon>Bacillariophycidae</taxon>
        <taxon>Thalassiophysales</taxon>
        <taxon>Catenulaceae</taxon>
        <taxon>Amphora</taxon>
    </lineage>
</organism>
<reference evidence="2" key="1">
    <citation type="submission" date="2021-01" db="EMBL/GenBank/DDBJ databases">
        <authorList>
            <person name="Corre E."/>
            <person name="Pelletier E."/>
            <person name="Niang G."/>
            <person name="Scheremetjew M."/>
            <person name="Finn R."/>
            <person name="Kale V."/>
            <person name="Holt S."/>
            <person name="Cochrane G."/>
            <person name="Meng A."/>
            <person name="Brown T."/>
            <person name="Cohen L."/>
        </authorList>
    </citation>
    <scope>NUCLEOTIDE SEQUENCE</scope>
    <source>
        <strain evidence="2">CCMP127</strain>
    </source>
</reference>
<dbReference type="EMBL" id="HBIM01013374">
    <property type="protein sequence ID" value="CAE0413578.1"/>
    <property type="molecule type" value="Transcribed_RNA"/>
</dbReference>
<feature type="compositionally biased region" description="Basic and acidic residues" evidence="1">
    <location>
        <begin position="1"/>
        <end position="12"/>
    </location>
</feature>
<feature type="region of interest" description="Disordered" evidence="1">
    <location>
        <begin position="1"/>
        <end position="20"/>
    </location>
</feature>
<proteinExistence type="predicted"/>
<evidence type="ECO:0000256" key="1">
    <source>
        <dbReference type="SAM" id="MobiDB-lite"/>
    </source>
</evidence>
<evidence type="ECO:0000313" key="2">
    <source>
        <dbReference type="EMBL" id="CAE0413577.1"/>
    </source>
</evidence>
<evidence type="ECO:0008006" key="4">
    <source>
        <dbReference type="Google" id="ProtNLM"/>
    </source>
</evidence>
<dbReference type="InterPro" id="IPR036895">
    <property type="entry name" value="Uracil-DNA_glycosylase-like_sf"/>
</dbReference>
<name>A0A6S8LFF8_9STRA</name>
<protein>
    <recommendedName>
        <fullName evidence="4">Uracil-DNA glycosylase-like domain-containing protein</fullName>
    </recommendedName>
</protein>
<gene>
    <name evidence="2" type="ORF">ACOF00016_LOCUS10831</name>
    <name evidence="3" type="ORF">ACOF00016_LOCUS10832</name>
</gene>
<dbReference type="SUPFAM" id="SSF52141">
    <property type="entry name" value="Uracil-DNA glycosylase-like"/>
    <property type="match status" value="1"/>
</dbReference>
<feature type="region of interest" description="Disordered" evidence="1">
    <location>
        <begin position="92"/>
        <end position="118"/>
    </location>
</feature>
<dbReference type="EMBL" id="HBIM01013373">
    <property type="protein sequence ID" value="CAE0413577.1"/>
    <property type="molecule type" value="Transcribed_RNA"/>
</dbReference>
<evidence type="ECO:0000313" key="3">
    <source>
        <dbReference type="EMBL" id="CAE0413578.1"/>
    </source>
</evidence>
<accession>A0A6S8LFF8</accession>
<sequence length="366" mass="40536">MQFFHKEQEGRPIRPTSPCRSSRFFTPQGMRTRSGAGLAAITAVATLSSCTRTKVSDACTVVPTSPATPRKRSSAERPFAAAAVVSPKKKVARKLSLSSDNKKHASPQAAKKAKAQQKKTVTKSFQAVTALTWPHLSEEDRKTPLHTLILGTHPSIASLEKCQYYGHPLNAFWWIIGDCLGFRRDTGISPTTEQPYKFASELRQEYQNNILPYEDQVSCLLSHGFGLWDIVSSCERAGSNGKPSSLDSDIRNAKVNKIREFASANPSLRRIVFSNGAAAFKLFKQNFPDWCDSGELRANCDPYSQKAVGKKLEGTDQSRITVVVAMSPSPAAASKSYTQKRNFWEEHVFEPGVNDHQAWRGDRHSC</sequence>
<dbReference type="Gene3D" id="3.40.470.10">
    <property type="entry name" value="Uracil-DNA glycosylase-like domain"/>
    <property type="match status" value="1"/>
</dbReference>
<dbReference type="AlphaFoldDB" id="A0A6S8LFF8"/>